<accession>G7V809</accession>
<dbReference type="STRING" id="580340.Tlie_0510"/>
<dbReference type="InterPro" id="IPR001347">
    <property type="entry name" value="SIS_dom"/>
</dbReference>
<keyword evidence="1" id="KW-0805">Transcription regulation</keyword>
<evidence type="ECO:0000313" key="6">
    <source>
        <dbReference type="EMBL" id="AER66245.1"/>
    </source>
</evidence>
<dbReference type="Gene3D" id="3.40.50.10490">
    <property type="entry name" value="Glucose-6-phosphate isomerase like protein, domain 1"/>
    <property type="match status" value="1"/>
</dbReference>
<dbReference type="Pfam" id="PF01418">
    <property type="entry name" value="HTH_6"/>
    <property type="match status" value="1"/>
</dbReference>
<dbReference type="Proteomes" id="UP000005868">
    <property type="component" value="Chromosome"/>
</dbReference>
<dbReference type="CDD" id="cd05013">
    <property type="entry name" value="SIS_RpiR"/>
    <property type="match status" value="1"/>
</dbReference>
<dbReference type="EMBL" id="CP003096">
    <property type="protein sequence ID" value="AER66245.1"/>
    <property type="molecule type" value="Genomic_DNA"/>
</dbReference>
<dbReference type="AlphaFoldDB" id="G7V809"/>
<evidence type="ECO:0000256" key="3">
    <source>
        <dbReference type="ARBA" id="ARBA00023163"/>
    </source>
</evidence>
<dbReference type="InterPro" id="IPR035472">
    <property type="entry name" value="RpiR-like_SIS"/>
</dbReference>
<dbReference type="HOGENOM" id="CLU_055769_1_1_0"/>
<evidence type="ECO:0000256" key="1">
    <source>
        <dbReference type="ARBA" id="ARBA00023015"/>
    </source>
</evidence>
<dbReference type="SUPFAM" id="SSF53697">
    <property type="entry name" value="SIS domain"/>
    <property type="match status" value="1"/>
</dbReference>
<feature type="domain" description="SIS" evidence="5">
    <location>
        <begin position="133"/>
        <end position="272"/>
    </location>
</feature>
<dbReference type="PROSITE" id="PS51071">
    <property type="entry name" value="HTH_RPIR"/>
    <property type="match status" value="1"/>
</dbReference>
<evidence type="ECO:0000259" key="5">
    <source>
        <dbReference type="PROSITE" id="PS51464"/>
    </source>
</evidence>
<gene>
    <name evidence="6" type="ordered locus">Tlie_0510</name>
</gene>
<organism evidence="6 7">
    <name type="scientific">Thermovirga lienii (strain ATCC BAA-1197 / DSM 17291 / Cas60314)</name>
    <dbReference type="NCBI Taxonomy" id="580340"/>
    <lineage>
        <taxon>Bacteria</taxon>
        <taxon>Thermotogati</taxon>
        <taxon>Synergistota</taxon>
        <taxon>Synergistia</taxon>
        <taxon>Synergistales</taxon>
        <taxon>Thermovirgaceae</taxon>
        <taxon>Thermovirga</taxon>
    </lineage>
</organism>
<dbReference type="InterPro" id="IPR047640">
    <property type="entry name" value="RpiR-like"/>
</dbReference>
<dbReference type="eggNOG" id="COG1737">
    <property type="taxonomic scope" value="Bacteria"/>
</dbReference>
<protein>
    <submittedName>
        <fullName evidence="6">Transcriptional regulator, RpiR family</fullName>
    </submittedName>
</protein>
<dbReference type="InterPro" id="IPR000281">
    <property type="entry name" value="HTH_RpiR"/>
</dbReference>
<dbReference type="PROSITE" id="PS51464">
    <property type="entry name" value="SIS"/>
    <property type="match status" value="1"/>
</dbReference>
<dbReference type="KEGG" id="tli:Tlie_0510"/>
<dbReference type="GO" id="GO:0003677">
    <property type="term" value="F:DNA binding"/>
    <property type="evidence" value="ECO:0007669"/>
    <property type="project" value="UniProtKB-KW"/>
</dbReference>
<dbReference type="Pfam" id="PF01380">
    <property type="entry name" value="SIS"/>
    <property type="match status" value="1"/>
</dbReference>
<dbReference type="SUPFAM" id="SSF46689">
    <property type="entry name" value="Homeodomain-like"/>
    <property type="match status" value="1"/>
</dbReference>
<dbReference type="InterPro" id="IPR036388">
    <property type="entry name" value="WH-like_DNA-bd_sf"/>
</dbReference>
<reference evidence="7" key="1">
    <citation type="submission" date="2011-10" db="EMBL/GenBank/DDBJ databases">
        <title>The complete genome of chromosome of Thermovirga lienii DSM 17291.</title>
        <authorList>
            <consortium name="US DOE Joint Genome Institute (JGI-PGF)"/>
            <person name="Lucas S."/>
            <person name="Copeland A."/>
            <person name="Lapidus A."/>
            <person name="Glavina del Rio T."/>
            <person name="Dalin E."/>
            <person name="Tice H."/>
            <person name="Bruce D."/>
            <person name="Goodwin L."/>
            <person name="Pitluck S."/>
            <person name="Peters L."/>
            <person name="Mikhailova N."/>
            <person name="Saunders E."/>
            <person name="Kyrpides N."/>
            <person name="Mavromatis K."/>
            <person name="Ivanova N."/>
            <person name="Last F.I."/>
            <person name="Brettin T."/>
            <person name="Detter J.C."/>
            <person name="Han C."/>
            <person name="Larimer F."/>
            <person name="Land M."/>
            <person name="Hauser L."/>
            <person name="Markowitz V."/>
            <person name="Cheng J.-F."/>
            <person name="Hugenholtz P."/>
            <person name="Woyke T."/>
            <person name="Wu D."/>
            <person name="Spring S."/>
            <person name="Schroeder M."/>
            <person name="Brambilla E.-M."/>
            <person name="Klenk H.-P."/>
            <person name="Eisen J.A."/>
        </authorList>
    </citation>
    <scope>NUCLEOTIDE SEQUENCE [LARGE SCALE GENOMIC DNA]</scope>
    <source>
        <strain evidence="7">ATCC BAA-1197 / DSM 17291 / Cas60314</strain>
    </source>
</reference>
<reference evidence="6 7" key="2">
    <citation type="journal article" date="2012" name="Stand. Genomic Sci.">
        <title>Genome sequence of the moderately thermophilic, amino-acid-degrading and sulfur-reducing bacterium Thermovirga lienii type strain (Cas60314(T)).</title>
        <authorList>
            <person name="Goker M."/>
            <person name="Saunders E."/>
            <person name="Lapidus A."/>
            <person name="Nolan M."/>
            <person name="Lucas S."/>
            <person name="Hammon N."/>
            <person name="Deshpande S."/>
            <person name="Cheng J.F."/>
            <person name="Han C."/>
            <person name="Tapia R."/>
            <person name="Goodwin L.A."/>
            <person name="Pitluck S."/>
            <person name="Liolios K."/>
            <person name="Mavromatis K."/>
            <person name="Pagani I."/>
            <person name="Ivanova N."/>
            <person name="Mikhailova N."/>
            <person name="Pati A."/>
            <person name="Chen A."/>
            <person name="Palaniappan K."/>
            <person name="Land M."/>
            <person name="Chang Y.J."/>
            <person name="Jeffries C.D."/>
            <person name="Brambilla E.M."/>
            <person name="Rohde M."/>
            <person name="Spring S."/>
            <person name="Detter J.C."/>
            <person name="Woyke T."/>
            <person name="Bristow J."/>
            <person name="Eisen J.A."/>
            <person name="Markowitz V."/>
            <person name="Hugenholtz P."/>
            <person name="Kyrpides N.C."/>
            <person name="Klenk H.P."/>
        </authorList>
    </citation>
    <scope>NUCLEOTIDE SEQUENCE [LARGE SCALE GENOMIC DNA]</scope>
    <source>
        <strain evidence="7">ATCC BAA-1197 / DSM 17291 / Cas60314</strain>
    </source>
</reference>
<name>G7V809_THELD</name>
<dbReference type="Gene3D" id="1.10.10.10">
    <property type="entry name" value="Winged helix-like DNA-binding domain superfamily/Winged helix DNA-binding domain"/>
    <property type="match status" value="1"/>
</dbReference>
<sequence>MENPKEYLDIFARLRQGKETLTSSQALLCNFILQNYRNVAFMTVEKLAASSGVSTATVIRTIKKLGFGSYNDFLETLRKVVLSSGPSLWWQMEETWNKLNFTAGNILQEVAKDNIESITNSISPMLMENFPRAVQSLCSAERIYIVGLRSTQGIALYCYLMLNQFLDNISFPCMVGSDNMYSELYPCSEKDALIAISIGGPHYATRTIDALEYASSKGATTILITTDVASPGSQWSSVILPAAPSKGFYSVVSVMTIIDALIATIGYEKKIPGKDKLRNLEKILVSKGITY</sequence>
<proteinExistence type="predicted"/>
<feature type="domain" description="HTH rpiR-type" evidence="4">
    <location>
        <begin position="8"/>
        <end position="84"/>
    </location>
</feature>
<dbReference type="InterPro" id="IPR009057">
    <property type="entry name" value="Homeodomain-like_sf"/>
</dbReference>
<dbReference type="GO" id="GO:0097367">
    <property type="term" value="F:carbohydrate derivative binding"/>
    <property type="evidence" value="ECO:0007669"/>
    <property type="project" value="InterPro"/>
</dbReference>
<evidence type="ECO:0000259" key="4">
    <source>
        <dbReference type="PROSITE" id="PS51071"/>
    </source>
</evidence>
<dbReference type="InterPro" id="IPR046348">
    <property type="entry name" value="SIS_dom_sf"/>
</dbReference>
<dbReference type="PANTHER" id="PTHR30514">
    <property type="entry name" value="GLUCOKINASE"/>
    <property type="match status" value="1"/>
</dbReference>
<dbReference type="OrthoDB" id="5251at2"/>
<evidence type="ECO:0000256" key="2">
    <source>
        <dbReference type="ARBA" id="ARBA00023125"/>
    </source>
</evidence>
<keyword evidence="3" id="KW-0804">Transcription</keyword>
<dbReference type="GO" id="GO:1901135">
    <property type="term" value="P:carbohydrate derivative metabolic process"/>
    <property type="evidence" value="ECO:0007669"/>
    <property type="project" value="InterPro"/>
</dbReference>
<dbReference type="GO" id="GO:0003700">
    <property type="term" value="F:DNA-binding transcription factor activity"/>
    <property type="evidence" value="ECO:0007669"/>
    <property type="project" value="InterPro"/>
</dbReference>
<evidence type="ECO:0000313" key="7">
    <source>
        <dbReference type="Proteomes" id="UP000005868"/>
    </source>
</evidence>
<keyword evidence="2" id="KW-0238">DNA-binding</keyword>
<keyword evidence="7" id="KW-1185">Reference proteome</keyword>
<dbReference type="PANTHER" id="PTHR30514:SF18">
    <property type="entry name" value="RPIR-FAMILY TRANSCRIPTIONAL REGULATOR"/>
    <property type="match status" value="1"/>
</dbReference>